<dbReference type="EMBL" id="CAFBIY010000160">
    <property type="protein sequence ID" value="CAB4852821.1"/>
    <property type="molecule type" value="Genomic_DNA"/>
</dbReference>
<evidence type="ECO:0000313" key="1">
    <source>
        <dbReference type="EMBL" id="CAB4852821.1"/>
    </source>
</evidence>
<name>A0A6J7C6H2_9ZZZZ</name>
<protein>
    <submittedName>
        <fullName evidence="1">Unannotated protein</fullName>
    </submittedName>
</protein>
<gene>
    <name evidence="1" type="ORF">UFOPK3267_02341</name>
</gene>
<organism evidence="1">
    <name type="scientific">freshwater metagenome</name>
    <dbReference type="NCBI Taxonomy" id="449393"/>
    <lineage>
        <taxon>unclassified sequences</taxon>
        <taxon>metagenomes</taxon>
        <taxon>ecological metagenomes</taxon>
    </lineage>
</organism>
<accession>A0A6J7C6H2</accession>
<proteinExistence type="predicted"/>
<dbReference type="AlphaFoldDB" id="A0A6J7C6H2"/>
<sequence length="47" mass="5612">MYALEPNVRAEFFCNSYRYTIVFPNGSVTLSNIHRYAMFEHNRFAHP</sequence>
<reference evidence="1" key="1">
    <citation type="submission" date="2020-05" db="EMBL/GenBank/DDBJ databases">
        <authorList>
            <person name="Chiriac C."/>
            <person name="Salcher M."/>
            <person name="Ghai R."/>
            <person name="Kavagutti S V."/>
        </authorList>
    </citation>
    <scope>NUCLEOTIDE SEQUENCE</scope>
</reference>